<dbReference type="OrthoDB" id="369870at2"/>
<sequence length="309" mass="32688">MTNENPAPSRAGLLFGIGAYGLWGAMPVYFLLMRPAGPFEIVGWRIVFSLVFCALLLAVTRGFGRFRGVLRDRRAVASFALAGALIWVNWTVYVVASTSGRVVDAALGYFINPIVTILLGVVVLRERLRPLQWVAIGVSALAVVVLAIETGSLPWISLALAASFGLYGLVKKRVGRIDAISGLTLETAWLAPVAVVQLVVVGAGAGLAWGSAGWFPTLMLTSAGIGTAVPLLFFAASTRRLPLSVVGFLQYIAPILQLAIGVGVLHEPMSTGRWTGFVLVWLALAILVTESLLVGRTRAAARPVGEPAA</sequence>
<dbReference type="PANTHER" id="PTHR22911:SF137">
    <property type="entry name" value="SOLUTE CARRIER FAMILY 35 MEMBER G2-RELATED"/>
    <property type="match status" value="1"/>
</dbReference>
<feature type="transmembrane region" description="Helical" evidence="8">
    <location>
        <begin position="75"/>
        <end position="96"/>
    </location>
</feature>
<accession>A0A3A1U1X4</accession>
<evidence type="ECO:0000259" key="9">
    <source>
        <dbReference type="Pfam" id="PF00892"/>
    </source>
</evidence>
<proteinExistence type="inferred from homology"/>
<dbReference type="InterPro" id="IPR000620">
    <property type="entry name" value="EamA_dom"/>
</dbReference>
<evidence type="ECO:0000313" key="10">
    <source>
        <dbReference type="EMBL" id="RIX30373.1"/>
    </source>
</evidence>
<organism evidence="10 11">
    <name type="scientific">Amnibacterium setariae</name>
    <dbReference type="NCBI Taxonomy" id="2306585"/>
    <lineage>
        <taxon>Bacteria</taxon>
        <taxon>Bacillati</taxon>
        <taxon>Actinomycetota</taxon>
        <taxon>Actinomycetes</taxon>
        <taxon>Micrococcales</taxon>
        <taxon>Microbacteriaceae</taxon>
        <taxon>Amnibacterium</taxon>
    </lineage>
</organism>
<evidence type="ECO:0000256" key="8">
    <source>
        <dbReference type="SAM" id="Phobius"/>
    </source>
</evidence>
<dbReference type="NCBIfam" id="TIGR00688">
    <property type="entry name" value="rarD"/>
    <property type="match status" value="1"/>
</dbReference>
<gene>
    <name evidence="10" type="primary">rarD</name>
    <name evidence="10" type="ORF">D1781_02765</name>
</gene>
<keyword evidence="6 8" id="KW-1133">Transmembrane helix</keyword>
<dbReference type="PANTHER" id="PTHR22911">
    <property type="entry name" value="ACYL-MALONYL CONDENSING ENZYME-RELATED"/>
    <property type="match status" value="1"/>
</dbReference>
<keyword evidence="7 8" id="KW-0472">Membrane</keyword>
<evidence type="ECO:0000313" key="11">
    <source>
        <dbReference type="Proteomes" id="UP000265742"/>
    </source>
</evidence>
<comment type="caution">
    <text evidence="10">The sequence shown here is derived from an EMBL/GenBank/DDBJ whole genome shotgun (WGS) entry which is preliminary data.</text>
</comment>
<name>A0A3A1U1X4_9MICO</name>
<evidence type="ECO:0000256" key="1">
    <source>
        <dbReference type="ARBA" id="ARBA00004651"/>
    </source>
</evidence>
<evidence type="ECO:0000256" key="5">
    <source>
        <dbReference type="ARBA" id="ARBA00022692"/>
    </source>
</evidence>
<dbReference type="InterPro" id="IPR037185">
    <property type="entry name" value="EmrE-like"/>
</dbReference>
<reference evidence="11" key="1">
    <citation type="submission" date="2018-09" db="EMBL/GenBank/DDBJ databases">
        <authorList>
            <person name="Kim I."/>
        </authorList>
    </citation>
    <scope>NUCLEOTIDE SEQUENCE [LARGE SCALE GENOMIC DNA]</scope>
    <source>
        <strain evidence="11">DD4a</strain>
    </source>
</reference>
<keyword evidence="3" id="KW-0813">Transport</keyword>
<evidence type="ECO:0000256" key="3">
    <source>
        <dbReference type="ARBA" id="ARBA00022448"/>
    </source>
</evidence>
<dbReference type="GO" id="GO:0005886">
    <property type="term" value="C:plasma membrane"/>
    <property type="evidence" value="ECO:0007669"/>
    <property type="project" value="UniProtKB-SubCell"/>
</dbReference>
<evidence type="ECO:0000256" key="7">
    <source>
        <dbReference type="ARBA" id="ARBA00023136"/>
    </source>
</evidence>
<feature type="transmembrane region" description="Helical" evidence="8">
    <location>
        <begin position="182"/>
        <end position="208"/>
    </location>
</feature>
<feature type="transmembrane region" description="Helical" evidence="8">
    <location>
        <begin position="102"/>
        <end position="124"/>
    </location>
</feature>
<dbReference type="Pfam" id="PF00892">
    <property type="entry name" value="EamA"/>
    <property type="match status" value="1"/>
</dbReference>
<feature type="domain" description="EamA" evidence="9">
    <location>
        <begin position="11"/>
        <end position="146"/>
    </location>
</feature>
<dbReference type="RefSeq" id="WP_119480734.1">
    <property type="nucleotide sequence ID" value="NZ_QXTG01000001.1"/>
</dbReference>
<keyword evidence="11" id="KW-1185">Reference proteome</keyword>
<feature type="transmembrane region" description="Helical" evidence="8">
    <location>
        <begin position="44"/>
        <end position="63"/>
    </location>
</feature>
<dbReference type="SUPFAM" id="SSF103481">
    <property type="entry name" value="Multidrug resistance efflux transporter EmrE"/>
    <property type="match status" value="2"/>
</dbReference>
<dbReference type="EMBL" id="QXTG01000001">
    <property type="protein sequence ID" value="RIX30373.1"/>
    <property type="molecule type" value="Genomic_DNA"/>
</dbReference>
<comment type="subcellular location">
    <subcellularLocation>
        <location evidence="1">Cell membrane</location>
        <topology evidence="1">Multi-pass membrane protein</topology>
    </subcellularLocation>
</comment>
<dbReference type="InterPro" id="IPR004626">
    <property type="entry name" value="RarD"/>
</dbReference>
<comment type="similarity">
    <text evidence="2">Belongs to the EamA transporter family.</text>
</comment>
<feature type="transmembrane region" description="Helical" evidence="8">
    <location>
        <begin position="214"/>
        <end position="234"/>
    </location>
</feature>
<feature type="transmembrane region" description="Helical" evidence="8">
    <location>
        <begin position="241"/>
        <end position="262"/>
    </location>
</feature>
<feature type="transmembrane region" description="Helical" evidence="8">
    <location>
        <begin position="131"/>
        <end position="148"/>
    </location>
</feature>
<feature type="transmembrane region" description="Helical" evidence="8">
    <location>
        <begin position="12"/>
        <end position="32"/>
    </location>
</feature>
<keyword evidence="5 8" id="KW-0812">Transmembrane</keyword>
<dbReference type="Proteomes" id="UP000265742">
    <property type="component" value="Unassembled WGS sequence"/>
</dbReference>
<evidence type="ECO:0000256" key="6">
    <source>
        <dbReference type="ARBA" id="ARBA00022989"/>
    </source>
</evidence>
<feature type="transmembrane region" description="Helical" evidence="8">
    <location>
        <begin position="154"/>
        <end position="170"/>
    </location>
</feature>
<protein>
    <submittedName>
        <fullName evidence="10">EamA family transporter RarD</fullName>
    </submittedName>
</protein>
<evidence type="ECO:0000256" key="4">
    <source>
        <dbReference type="ARBA" id="ARBA00022475"/>
    </source>
</evidence>
<keyword evidence="4" id="KW-1003">Cell membrane</keyword>
<dbReference type="AlphaFoldDB" id="A0A3A1U1X4"/>
<evidence type="ECO:0000256" key="2">
    <source>
        <dbReference type="ARBA" id="ARBA00007362"/>
    </source>
</evidence>
<feature type="transmembrane region" description="Helical" evidence="8">
    <location>
        <begin position="274"/>
        <end position="294"/>
    </location>
</feature>